<keyword evidence="2" id="KW-1185">Reference proteome</keyword>
<evidence type="ECO:0000313" key="2">
    <source>
        <dbReference type="Proteomes" id="UP001151760"/>
    </source>
</evidence>
<dbReference type="EMBL" id="BQNB010015377">
    <property type="protein sequence ID" value="GJT39315.1"/>
    <property type="molecule type" value="Genomic_DNA"/>
</dbReference>
<comment type="caution">
    <text evidence="1">The sequence shown here is derived from an EMBL/GenBank/DDBJ whole genome shotgun (WGS) entry which is preliminary data.</text>
</comment>
<organism evidence="1 2">
    <name type="scientific">Tanacetum coccineum</name>
    <dbReference type="NCBI Taxonomy" id="301880"/>
    <lineage>
        <taxon>Eukaryota</taxon>
        <taxon>Viridiplantae</taxon>
        <taxon>Streptophyta</taxon>
        <taxon>Embryophyta</taxon>
        <taxon>Tracheophyta</taxon>
        <taxon>Spermatophyta</taxon>
        <taxon>Magnoliopsida</taxon>
        <taxon>eudicotyledons</taxon>
        <taxon>Gunneridae</taxon>
        <taxon>Pentapetalae</taxon>
        <taxon>asterids</taxon>
        <taxon>campanulids</taxon>
        <taxon>Asterales</taxon>
        <taxon>Asteraceae</taxon>
        <taxon>Asteroideae</taxon>
        <taxon>Anthemideae</taxon>
        <taxon>Anthemidinae</taxon>
        <taxon>Tanacetum</taxon>
    </lineage>
</organism>
<evidence type="ECO:0000313" key="1">
    <source>
        <dbReference type="EMBL" id="GJT39315.1"/>
    </source>
</evidence>
<sequence length="144" mass="17012">MRHSLEMFKQSKLKGLNTDSIPPAAYEDNFGQGRTHYYQSLLIGNEYRHDKGIRHLMKLEKEMMEDEGEVTYLAFGRHLEEIHVTWAHLEKKQMRLRTYTSIAQEFLLRSWRRRHKLHVTPTNPTTTASQDIAMASTRMIQPII</sequence>
<dbReference type="Proteomes" id="UP001151760">
    <property type="component" value="Unassembled WGS sequence"/>
</dbReference>
<reference evidence="1" key="1">
    <citation type="journal article" date="2022" name="Int. J. Mol. Sci.">
        <title>Draft Genome of Tanacetum Coccineum: Genomic Comparison of Closely Related Tanacetum-Family Plants.</title>
        <authorList>
            <person name="Yamashiro T."/>
            <person name="Shiraishi A."/>
            <person name="Nakayama K."/>
            <person name="Satake H."/>
        </authorList>
    </citation>
    <scope>NUCLEOTIDE SEQUENCE</scope>
</reference>
<protein>
    <submittedName>
        <fullName evidence="1">Uncharacterized protein</fullName>
    </submittedName>
</protein>
<reference evidence="1" key="2">
    <citation type="submission" date="2022-01" db="EMBL/GenBank/DDBJ databases">
        <authorList>
            <person name="Yamashiro T."/>
            <person name="Shiraishi A."/>
            <person name="Satake H."/>
            <person name="Nakayama K."/>
        </authorList>
    </citation>
    <scope>NUCLEOTIDE SEQUENCE</scope>
</reference>
<name>A0ABQ5DJC3_9ASTR</name>
<accession>A0ABQ5DJC3</accession>
<proteinExistence type="predicted"/>
<gene>
    <name evidence="1" type="ORF">Tco_0939180</name>
</gene>